<gene>
    <name evidence="1" type="ORF">PIB30_040872</name>
</gene>
<evidence type="ECO:0000313" key="1">
    <source>
        <dbReference type="EMBL" id="MED6134859.1"/>
    </source>
</evidence>
<comment type="caution">
    <text evidence="1">The sequence shown here is derived from an EMBL/GenBank/DDBJ whole genome shotgun (WGS) entry which is preliminary data.</text>
</comment>
<keyword evidence="2" id="KW-1185">Reference proteome</keyword>
<sequence>MWQRTHNSGFHSHLEHVLLGVRDSAPGSKEADKLYRIPAVTESDLLSPGSQALVPCCRGEPRTVKELHYASRGVGRIALRDCPVPLA</sequence>
<accession>A0ABU6SEX8</accession>
<reference evidence="1 2" key="1">
    <citation type="journal article" date="2023" name="Plants (Basel)">
        <title>Bridging the Gap: Combining Genomics and Transcriptomics Approaches to Understand Stylosanthes scabra, an Orphan Legume from the Brazilian Caatinga.</title>
        <authorList>
            <person name="Ferreira-Neto J.R.C."/>
            <person name="da Silva M.D."/>
            <person name="Binneck E."/>
            <person name="de Melo N.F."/>
            <person name="da Silva R.H."/>
            <person name="de Melo A.L.T.M."/>
            <person name="Pandolfi V."/>
            <person name="Bustamante F.O."/>
            <person name="Brasileiro-Vidal A.C."/>
            <person name="Benko-Iseppon A.M."/>
        </authorList>
    </citation>
    <scope>NUCLEOTIDE SEQUENCE [LARGE SCALE GENOMIC DNA]</scope>
    <source>
        <tissue evidence="1">Leaves</tissue>
    </source>
</reference>
<proteinExistence type="predicted"/>
<dbReference type="EMBL" id="JASCZI010060638">
    <property type="protein sequence ID" value="MED6134859.1"/>
    <property type="molecule type" value="Genomic_DNA"/>
</dbReference>
<dbReference type="Proteomes" id="UP001341840">
    <property type="component" value="Unassembled WGS sequence"/>
</dbReference>
<name>A0ABU6SEX8_9FABA</name>
<protein>
    <submittedName>
        <fullName evidence="1">Uncharacterized protein</fullName>
    </submittedName>
</protein>
<evidence type="ECO:0000313" key="2">
    <source>
        <dbReference type="Proteomes" id="UP001341840"/>
    </source>
</evidence>
<organism evidence="1 2">
    <name type="scientific">Stylosanthes scabra</name>
    <dbReference type="NCBI Taxonomy" id="79078"/>
    <lineage>
        <taxon>Eukaryota</taxon>
        <taxon>Viridiplantae</taxon>
        <taxon>Streptophyta</taxon>
        <taxon>Embryophyta</taxon>
        <taxon>Tracheophyta</taxon>
        <taxon>Spermatophyta</taxon>
        <taxon>Magnoliopsida</taxon>
        <taxon>eudicotyledons</taxon>
        <taxon>Gunneridae</taxon>
        <taxon>Pentapetalae</taxon>
        <taxon>rosids</taxon>
        <taxon>fabids</taxon>
        <taxon>Fabales</taxon>
        <taxon>Fabaceae</taxon>
        <taxon>Papilionoideae</taxon>
        <taxon>50 kb inversion clade</taxon>
        <taxon>dalbergioids sensu lato</taxon>
        <taxon>Dalbergieae</taxon>
        <taxon>Pterocarpus clade</taxon>
        <taxon>Stylosanthes</taxon>
    </lineage>
</organism>